<dbReference type="PANTHER" id="PTHR22812">
    <property type="entry name" value="CHROMOBOX PROTEIN"/>
    <property type="match status" value="1"/>
</dbReference>
<accession>A0ABQ5K0P2</accession>
<protein>
    <recommendedName>
        <fullName evidence="8">Chromo domain-containing protein</fullName>
    </recommendedName>
</protein>
<dbReference type="InterPro" id="IPR000953">
    <property type="entry name" value="Chromo/chromo_shadow_dom"/>
</dbReference>
<dbReference type="SUPFAM" id="SSF54160">
    <property type="entry name" value="Chromo domain-like"/>
    <property type="match status" value="1"/>
</dbReference>
<evidence type="ECO:0000259" key="4">
    <source>
        <dbReference type="PROSITE" id="PS50013"/>
    </source>
</evidence>
<dbReference type="InterPro" id="IPR023780">
    <property type="entry name" value="Chromo_domain"/>
</dbReference>
<dbReference type="Pfam" id="PF00385">
    <property type="entry name" value="Chromo"/>
    <property type="match status" value="1"/>
</dbReference>
<sequence length="338" mass="39250">MQPNLLIIQSETLALLGVRHHRIVPYHPEGKGIVERSTAEVTQALRAIVFERKKADNWSLFLPLVAFQLNQRKHRVLGVAPYELMFGRLPGKRIPEIRLGERAEHHLPVEAKKYVTQLIEKLDEIQEIAGTNQGGELLKKVGDEEVESFDFEKGSLVLLERKGSRPHKLAPLYQTLEDLKTGMTEDVHVKQMRPYQDDEEHEPEEVAAKEEEFFQVEKIVDHDTRDGKFVLRIRWKGYQEEDDTWEDVNDHRADFPEFEIELTEGMVFTVTEKRILARKYREFIKNHTQELLEKAQIERSKKASHVDPEIAKGNTLRGTSEETSESQHRHGDKEAQLL</sequence>
<name>A0ABQ5K0P2_9EUKA</name>
<evidence type="ECO:0000313" key="7">
    <source>
        <dbReference type="Proteomes" id="UP001057375"/>
    </source>
</evidence>
<comment type="caution">
    <text evidence="6">The sequence shown here is derived from an EMBL/GenBank/DDBJ whole genome shotgun (WGS) entry which is preliminary data.</text>
</comment>
<dbReference type="EMBL" id="BQXS01012535">
    <property type="protein sequence ID" value="GKT24634.1"/>
    <property type="molecule type" value="Genomic_DNA"/>
</dbReference>
<dbReference type="Gene3D" id="3.30.420.10">
    <property type="entry name" value="Ribonuclease H-like superfamily/Ribonuclease H"/>
    <property type="match status" value="1"/>
</dbReference>
<dbReference type="InterPro" id="IPR051219">
    <property type="entry name" value="Heterochromatin_chromo-domain"/>
</dbReference>
<evidence type="ECO:0000256" key="1">
    <source>
        <dbReference type="ARBA" id="ARBA00004123"/>
    </source>
</evidence>
<dbReference type="InterPro" id="IPR012337">
    <property type="entry name" value="RNaseH-like_sf"/>
</dbReference>
<feature type="domain" description="Integrase catalytic" evidence="5">
    <location>
        <begin position="1"/>
        <end position="89"/>
    </location>
</feature>
<evidence type="ECO:0000256" key="3">
    <source>
        <dbReference type="SAM" id="MobiDB-lite"/>
    </source>
</evidence>
<evidence type="ECO:0000313" key="6">
    <source>
        <dbReference type="EMBL" id="GKT24634.1"/>
    </source>
</evidence>
<dbReference type="SUPFAM" id="SSF53098">
    <property type="entry name" value="Ribonuclease H-like"/>
    <property type="match status" value="1"/>
</dbReference>
<comment type="subcellular location">
    <subcellularLocation>
        <location evidence="1">Nucleus</location>
    </subcellularLocation>
</comment>
<keyword evidence="2" id="KW-0539">Nucleus</keyword>
<feature type="domain" description="Chromo" evidence="4">
    <location>
        <begin position="214"/>
        <end position="246"/>
    </location>
</feature>
<keyword evidence="7" id="KW-1185">Reference proteome</keyword>
<dbReference type="Proteomes" id="UP001057375">
    <property type="component" value="Unassembled WGS sequence"/>
</dbReference>
<dbReference type="PROSITE" id="PS50013">
    <property type="entry name" value="CHROMO_2"/>
    <property type="match status" value="1"/>
</dbReference>
<gene>
    <name evidence="6" type="ORF">ADUPG1_012797</name>
</gene>
<evidence type="ECO:0008006" key="8">
    <source>
        <dbReference type="Google" id="ProtNLM"/>
    </source>
</evidence>
<feature type="region of interest" description="Disordered" evidence="3">
    <location>
        <begin position="297"/>
        <end position="338"/>
    </location>
</feature>
<dbReference type="CDD" id="cd00024">
    <property type="entry name" value="CD_CSD"/>
    <property type="match status" value="1"/>
</dbReference>
<feature type="compositionally biased region" description="Basic and acidic residues" evidence="3">
    <location>
        <begin position="297"/>
        <end position="310"/>
    </location>
</feature>
<dbReference type="InterPro" id="IPR001584">
    <property type="entry name" value="Integrase_cat-core"/>
</dbReference>
<evidence type="ECO:0000256" key="2">
    <source>
        <dbReference type="ARBA" id="ARBA00023242"/>
    </source>
</evidence>
<dbReference type="SMART" id="SM00298">
    <property type="entry name" value="CHROMO"/>
    <property type="match status" value="1"/>
</dbReference>
<dbReference type="Gene3D" id="2.40.50.40">
    <property type="match status" value="1"/>
</dbReference>
<evidence type="ECO:0000259" key="5">
    <source>
        <dbReference type="PROSITE" id="PS50994"/>
    </source>
</evidence>
<proteinExistence type="predicted"/>
<reference evidence="6" key="1">
    <citation type="submission" date="2022-03" db="EMBL/GenBank/DDBJ databases">
        <title>Draft genome sequence of Aduncisulcus paluster, a free-living microaerophilic Fornicata.</title>
        <authorList>
            <person name="Yuyama I."/>
            <person name="Kume K."/>
            <person name="Tamura T."/>
            <person name="Inagaki Y."/>
            <person name="Hashimoto T."/>
        </authorList>
    </citation>
    <scope>NUCLEOTIDE SEQUENCE</scope>
    <source>
        <strain evidence="6">NY0171</strain>
    </source>
</reference>
<feature type="compositionally biased region" description="Basic and acidic residues" evidence="3">
    <location>
        <begin position="325"/>
        <end position="338"/>
    </location>
</feature>
<dbReference type="InterPro" id="IPR036397">
    <property type="entry name" value="RNaseH_sf"/>
</dbReference>
<dbReference type="PROSITE" id="PS50994">
    <property type="entry name" value="INTEGRASE"/>
    <property type="match status" value="1"/>
</dbReference>
<dbReference type="InterPro" id="IPR016197">
    <property type="entry name" value="Chromo-like_dom_sf"/>
</dbReference>
<organism evidence="6 7">
    <name type="scientific">Aduncisulcus paluster</name>
    <dbReference type="NCBI Taxonomy" id="2918883"/>
    <lineage>
        <taxon>Eukaryota</taxon>
        <taxon>Metamonada</taxon>
        <taxon>Carpediemonas-like organisms</taxon>
        <taxon>Aduncisulcus</taxon>
    </lineage>
</organism>